<sequence>MASAIALPLSALLPPSDTTKGREVAARALLGFDAPSTPLPKHTAILGPLPPSAPLSAADAFLALADIPAFEASEHTSTAISTYAALYALQPRPHALVLTGPREQLHLALEEQDPPFLRSHSYDLLDRLRRTDVRYAPSFGHLRLLIAVLGSEGAKVAPPSLVVLYDILGLLTMPGEREENKPPDVEETEADQPELARVLRPG</sequence>
<gene>
    <name evidence="2" type="ORF">CC85DRAFT_71056</name>
</gene>
<protein>
    <submittedName>
        <fullName evidence="2">Uncharacterized protein</fullName>
    </submittedName>
</protein>
<evidence type="ECO:0000313" key="2">
    <source>
        <dbReference type="EMBL" id="KLT43041.1"/>
    </source>
</evidence>
<dbReference type="RefSeq" id="XP_018279532.1">
    <property type="nucleotide sequence ID" value="XM_018427358.1"/>
</dbReference>
<evidence type="ECO:0000256" key="1">
    <source>
        <dbReference type="SAM" id="MobiDB-lite"/>
    </source>
</evidence>
<accession>A0A0J0XPJ9</accession>
<keyword evidence="3" id="KW-1185">Reference proteome</keyword>
<feature type="region of interest" description="Disordered" evidence="1">
    <location>
        <begin position="175"/>
        <end position="202"/>
    </location>
</feature>
<dbReference type="AlphaFoldDB" id="A0A0J0XPJ9"/>
<dbReference type="EMBL" id="KQ087199">
    <property type="protein sequence ID" value="KLT43041.1"/>
    <property type="molecule type" value="Genomic_DNA"/>
</dbReference>
<dbReference type="Proteomes" id="UP000053611">
    <property type="component" value="Unassembled WGS sequence"/>
</dbReference>
<organism evidence="2 3">
    <name type="scientific">Cutaneotrichosporon oleaginosum</name>
    <dbReference type="NCBI Taxonomy" id="879819"/>
    <lineage>
        <taxon>Eukaryota</taxon>
        <taxon>Fungi</taxon>
        <taxon>Dikarya</taxon>
        <taxon>Basidiomycota</taxon>
        <taxon>Agaricomycotina</taxon>
        <taxon>Tremellomycetes</taxon>
        <taxon>Trichosporonales</taxon>
        <taxon>Trichosporonaceae</taxon>
        <taxon>Cutaneotrichosporon</taxon>
    </lineage>
</organism>
<name>A0A0J0XPJ9_9TREE</name>
<dbReference type="STRING" id="879819.A0A0J0XPJ9"/>
<dbReference type="GeneID" id="28987961"/>
<feature type="compositionally biased region" description="Basic and acidic residues" evidence="1">
    <location>
        <begin position="175"/>
        <end position="184"/>
    </location>
</feature>
<reference evidence="2 3" key="1">
    <citation type="submission" date="2015-03" db="EMBL/GenBank/DDBJ databases">
        <title>Genomics and transcriptomics of the oil-accumulating basidiomycete yeast T. oleaginosus allow insights into substrate utilization and the diverse evolutionary trajectories of mating systems in fungi.</title>
        <authorList>
            <consortium name="DOE Joint Genome Institute"/>
            <person name="Kourist R."/>
            <person name="Kracht O."/>
            <person name="Bracharz F."/>
            <person name="Lipzen A."/>
            <person name="Nolan M."/>
            <person name="Ohm R."/>
            <person name="Grigoriev I."/>
            <person name="Sun S."/>
            <person name="Heitman J."/>
            <person name="Bruck T."/>
            <person name="Nowrousian M."/>
        </authorList>
    </citation>
    <scope>NUCLEOTIDE SEQUENCE [LARGE SCALE GENOMIC DNA]</scope>
    <source>
        <strain evidence="2 3">IBC0246</strain>
    </source>
</reference>
<proteinExistence type="predicted"/>
<evidence type="ECO:0000313" key="3">
    <source>
        <dbReference type="Proteomes" id="UP000053611"/>
    </source>
</evidence>